<feature type="chain" id="PRO_5039068801" evidence="1">
    <location>
        <begin position="33"/>
        <end position="321"/>
    </location>
</feature>
<evidence type="ECO:0000313" key="2">
    <source>
        <dbReference type="EMBL" id="RNL80915.1"/>
    </source>
</evidence>
<name>A0A3N0DZ76_9ACTN</name>
<keyword evidence="1" id="KW-0732">Signal</keyword>
<keyword evidence="3" id="KW-1185">Reference proteome</keyword>
<protein>
    <submittedName>
        <fullName evidence="2">Uncharacterized protein</fullName>
    </submittedName>
</protein>
<evidence type="ECO:0000256" key="1">
    <source>
        <dbReference type="SAM" id="SignalP"/>
    </source>
</evidence>
<dbReference type="InterPro" id="IPR006311">
    <property type="entry name" value="TAT_signal"/>
</dbReference>
<dbReference type="OrthoDB" id="3790655at2"/>
<comment type="caution">
    <text evidence="2">The sequence shown here is derived from an EMBL/GenBank/DDBJ whole genome shotgun (WGS) entry which is preliminary data.</text>
</comment>
<dbReference type="Proteomes" id="UP000277094">
    <property type="component" value="Unassembled WGS sequence"/>
</dbReference>
<gene>
    <name evidence="2" type="ORF">EFL95_00560</name>
</gene>
<organism evidence="2 3">
    <name type="scientific">Nocardioides marmorisolisilvae</name>
    <dbReference type="NCBI Taxonomy" id="1542737"/>
    <lineage>
        <taxon>Bacteria</taxon>
        <taxon>Bacillati</taxon>
        <taxon>Actinomycetota</taxon>
        <taxon>Actinomycetes</taxon>
        <taxon>Propionibacteriales</taxon>
        <taxon>Nocardioidaceae</taxon>
        <taxon>Nocardioides</taxon>
    </lineage>
</organism>
<accession>A0A3N0DZ76</accession>
<evidence type="ECO:0000313" key="3">
    <source>
        <dbReference type="Proteomes" id="UP000277094"/>
    </source>
</evidence>
<dbReference type="PROSITE" id="PS51318">
    <property type="entry name" value="TAT"/>
    <property type="match status" value="1"/>
</dbReference>
<proteinExistence type="predicted"/>
<reference evidence="2 3" key="1">
    <citation type="submission" date="2018-11" db="EMBL/GenBank/DDBJ databases">
        <authorList>
            <person name="Li F."/>
        </authorList>
    </citation>
    <scope>NUCLEOTIDE SEQUENCE [LARGE SCALE GENOMIC DNA]</scope>
    <source>
        <strain evidence="2 3">KIS18-7</strain>
    </source>
</reference>
<dbReference type="AlphaFoldDB" id="A0A3N0DZ76"/>
<sequence>MNLNTRGALRRTALGAVAGATALLTLAAPAGAGAPTRVNAEYWGVSCVADLGGGQTLFLFGGGTTDGAEGGIGAFVEDADGAQVAEGQATDFGFGPTFHATIPLGSKAFSISATATAGPTVTEQVNDRDGNSWTKGSTSHADVTLSGGTASYGGKAVTLAENACNGEINGFHVRTTNPSASIHTSSDFASDICDLDGLADGQVRLTGVLPTPYVEVVLDHGGENVEKAQGELRVNGGRGTLRTDFLDVFTGAVRTHASIGLGLTKAGKTVRETLSEDGTTQRQSVTPYRAEVSVATADGRRGTTSCSAVSVTTQIRVKPAH</sequence>
<feature type="signal peptide" evidence="1">
    <location>
        <begin position="1"/>
        <end position="32"/>
    </location>
</feature>
<dbReference type="EMBL" id="RJSG01000001">
    <property type="protein sequence ID" value="RNL80915.1"/>
    <property type="molecule type" value="Genomic_DNA"/>
</dbReference>
<dbReference type="RefSeq" id="WP_123232122.1">
    <property type="nucleotide sequence ID" value="NZ_RJSG01000001.1"/>
</dbReference>